<sequence>MTQFPDLLKKLHQLDFDYADGDGIDFEPYQDFLSPEETAGFLTAWTGNPQADASTLLFFGQDGTGGCAAFWIVNKDKNILDQPIVFLGSEGEMGVVAKDFDDYLWLLSQNHGPFESIEYPEANTQINNDFLTFAKQNSKTNTRPVLEIINDAQNSYPNFKTWIEDMIR</sequence>
<dbReference type="EMBL" id="NGEL01000104">
    <property type="protein sequence ID" value="OTM87881.1"/>
    <property type="molecule type" value="Genomic_DNA"/>
</dbReference>
<dbReference type="AlphaFoldDB" id="A0A241ZE76"/>
<name>A0A241ZE76_ACIBA</name>
<dbReference type="RefSeq" id="WP_002157199.1">
    <property type="nucleotide sequence ID" value="NZ_CAYAMD010000053.1"/>
</dbReference>
<gene>
    <name evidence="1" type="ORF">B9X95_09630</name>
    <name evidence="2" type="ORF">IMO23_06695</name>
</gene>
<dbReference type="Proteomes" id="UP000594659">
    <property type="component" value="Chromosome"/>
</dbReference>
<reference evidence="3" key="2">
    <citation type="submission" date="2017-05" db="EMBL/GenBank/DDBJ databases">
        <authorList>
            <person name="Kreiswirth B."/>
            <person name="Manca C."/>
            <person name="Chen L."/>
            <person name="Evans S."/>
            <person name="Fowler V."/>
            <person name="Patel R."/>
            <person name="Chambers H."/>
            <person name="Bonomo R."/>
            <person name="Paul V."/>
            <person name="Sankar J."/>
            <person name="Gaind R."/>
            <person name="Ray P."/>
            <person name="Gautam V."/>
            <person name="Biswal M."/>
            <person name="Datta S."/>
            <person name="Walia K."/>
            <person name="Adams M."/>
            <person name="Nelson K."/>
            <person name="Sutton G."/>
            <person name="Fouts D."/>
            <person name="Hujer K."/>
            <person name="Hujer A."/>
        </authorList>
    </citation>
    <scope>NUCLEOTIDE SEQUENCE [LARGE SCALE GENOMIC DNA]</scope>
    <source>
        <strain evidence="3">PR350</strain>
    </source>
</reference>
<evidence type="ECO:0000313" key="4">
    <source>
        <dbReference type="Proteomes" id="UP000594659"/>
    </source>
</evidence>
<reference evidence="1" key="1">
    <citation type="submission" date="2017-05" db="EMBL/GenBank/DDBJ databases">
        <authorList>
            <person name="Song R."/>
            <person name="Chenine A.L."/>
            <person name="Ruprecht R.M."/>
        </authorList>
    </citation>
    <scope>NUCLEOTIDE SEQUENCE [LARGE SCALE GENOMIC DNA]</scope>
    <source>
        <strain evidence="1">PR350</strain>
    </source>
</reference>
<evidence type="ECO:0000313" key="2">
    <source>
        <dbReference type="EMBL" id="QPF14589.1"/>
    </source>
</evidence>
<dbReference type="EMBL" id="CP062919">
    <property type="protein sequence ID" value="QPF14589.1"/>
    <property type="molecule type" value="Genomic_DNA"/>
</dbReference>
<proteinExistence type="predicted"/>
<evidence type="ECO:0000313" key="1">
    <source>
        <dbReference type="EMBL" id="OTM87881.1"/>
    </source>
</evidence>
<evidence type="ECO:0000313" key="3">
    <source>
        <dbReference type="Proteomes" id="UP000194699"/>
    </source>
</evidence>
<dbReference type="Proteomes" id="UP000194699">
    <property type="component" value="Unassembled WGS sequence"/>
</dbReference>
<protein>
    <submittedName>
        <fullName evidence="1">SMI1/KNR4 family protein</fullName>
    </submittedName>
</protein>
<accession>A0A241ZE76</accession>
<reference evidence="2 4" key="3">
    <citation type="submission" date="2020-09" db="EMBL/GenBank/DDBJ databases">
        <title>Resistance determinants and their genetic context in bacteria from a longitudinal study of pigs reared under conventional and antibiotic-free husbandry practices.</title>
        <authorList>
            <person name="Poulin-Laprade D."/>
            <person name="Brouard J.-S."/>
            <person name="Gagnon N."/>
            <person name="Turcotte A."/>
            <person name="Langlois A."/>
            <person name="Matte J.J."/>
            <person name="Carrillo C.D."/>
            <person name="Zaheer R."/>
            <person name="McAllister T."/>
            <person name="Topp E."/>
            <person name="Talbot G."/>
        </authorList>
    </citation>
    <scope>NUCLEOTIDE SEQUENCE [LARGE SCALE GENOMIC DNA]</scope>
    <source>
        <strain evidence="2 4">Res13-Abat-PEA21-P4-01-A</strain>
    </source>
</reference>
<organism evidence="1 3">
    <name type="scientific">Acinetobacter baumannii</name>
    <dbReference type="NCBI Taxonomy" id="470"/>
    <lineage>
        <taxon>Bacteria</taxon>
        <taxon>Pseudomonadati</taxon>
        <taxon>Pseudomonadota</taxon>
        <taxon>Gammaproteobacteria</taxon>
        <taxon>Moraxellales</taxon>
        <taxon>Moraxellaceae</taxon>
        <taxon>Acinetobacter</taxon>
        <taxon>Acinetobacter calcoaceticus/baumannii complex</taxon>
    </lineage>
</organism>